<accession>A0AAV4AGV9</accession>
<protein>
    <submittedName>
        <fullName evidence="1">Organic cation transporter protein</fullName>
    </submittedName>
</protein>
<dbReference type="Proteomes" id="UP000735302">
    <property type="component" value="Unassembled WGS sequence"/>
</dbReference>
<sequence>MLWFQTCAPLLPRTPSILEVNGKLKTAKRHMKQHQWKLYLDSSVKGLKQLISQEKKKIKEEYAAHLKRHKDAMMAEARNKERANEEGKHMAASYDLQSVPQLPSSNVFLRYYSRKLCIFNLTVWEGKKEHQTVRFAIFGQRLVARAGASK</sequence>
<keyword evidence="2" id="KW-1185">Reference proteome</keyword>
<name>A0AAV4AGV9_9GAST</name>
<comment type="caution">
    <text evidence="1">The sequence shown here is derived from an EMBL/GenBank/DDBJ whole genome shotgun (WGS) entry which is preliminary data.</text>
</comment>
<evidence type="ECO:0000313" key="1">
    <source>
        <dbReference type="EMBL" id="GFO06487.1"/>
    </source>
</evidence>
<reference evidence="1 2" key="1">
    <citation type="journal article" date="2021" name="Elife">
        <title>Chloroplast acquisition without the gene transfer in kleptoplastic sea slugs, Plakobranchus ocellatus.</title>
        <authorList>
            <person name="Maeda T."/>
            <person name="Takahashi S."/>
            <person name="Yoshida T."/>
            <person name="Shimamura S."/>
            <person name="Takaki Y."/>
            <person name="Nagai Y."/>
            <person name="Toyoda A."/>
            <person name="Suzuki Y."/>
            <person name="Arimoto A."/>
            <person name="Ishii H."/>
            <person name="Satoh N."/>
            <person name="Nishiyama T."/>
            <person name="Hasebe M."/>
            <person name="Maruyama T."/>
            <person name="Minagawa J."/>
            <person name="Obokata J."/>
            <person name="Shigenobu S."/>
        </authorList>
    </citation>
    <scope>NUCLEOTIDE SEQUENCE [LARGE SCALE GENOMIC DNA]</scope>
</reference>
<dbReference type="AlphaFoldDB" id="A0AAV4AGV9"/>
<gene>
    <name evidence="1" type="ORF">PoB_003299200</name>
</gene>
<evidence type="ECO:0000313" key="2">
    <source>
        <dbReference type="Proteomes" id="UP000735302"/>
    </source>
</evidence>
<proteinExistence type="predicted"/>
<dbReference type="EMBL" id="BLXT01003775">
    <property type="protein sequence ID" value="GFO06487.1"/>
    <property type="molecule type" value="Genomic_DNA"/>
</dbReference>
<organism evidence="1 2">
    <name type="scientific">Plakobranchus ocellatus</name>
    <dbReference type="NCBI Taxonomy" id="259542"/>
    <lineage>
        <taxon>Eukaryota</taxon>
        <taxon>Metazoa</taxon>
        <taxon>Spiralia</taxon>
        <taxon>Lophotrochozoa</taxon>
        <taxon>Mollusca</taxon>
        <taxon>Gastropoda</taxon>
        <taxon>Heterobranchia</taxon>
        <taxon>Euthyneura</taxon>
        <taxon>Panpulmonata</taxon>
        <taxon>Sacoglossa</taxon>
        <taxon>Placobranchoidea</taxon>
        <taxon>Plakobranchidae</taxon>
        <taxon>Plakobranchus</taxon>
    </lineage>
</organism>